<dbReference type="EMBL" id="CAKMRJ010001660">
    <property type="protein sequence ID" value="CAH1424488.1"/>
    <property type="molecule type" value="Genomic_DNA"/>
</dbReference>
<dbReference type="AlphaFoldDB" id="A0AAU9MIM8"/>
<evidence type="ECO:0000313" key="2">
    <source>
        <dbReference type="EMBL" id="CAH1424488.1"/>
    </source>
</evidence>
<sequence>MCATQTNLQPSKDDDTISAPKKIDTLVNMCDCIIRYSMKKEYLVDRLAKLKEKCDKGQPNDGSKKRKHNGEEGSREKGSRDSMKN</sequence>
<gene>
    <name evidence="2" type="ORF">LVIROSA_LOCUS11688</name>
</gene>
<keyword evidence="3" id="KW-1185">Reference proteome</keyword>
<evidence type="ECO:0000313" key="3">
    <source>
        <dbReference type="Proteomes" id="UP001157418"/>
    </source>
</evidence>
<proteinExistence type="predicted"/>
<name>A0AAU9MIM8_9ASTR</name>
<feature type="region of interest" description="Disordered" evidence="1">
    <location>
        <begin position="53"/>
        <end position="85"/>
    </location>
</feature>
<dbReference type="Proteomes" id="UP001157418">
    <property type="component" value="Unassembled WGS sequence"/>
</dbReference>
<comment type="caution">
    <text evidence="2">The sequence shown here is derived from an EMBL/GenBank/DDBJ whole genome shotgun (WGS) entry which is preliminary data.</text>
</comment>
<organism evidence="2 3">
    <name type="scientific">Lactuca virosa</name>
    <dbReference type="NCBI Taxonomy" id="75947"/>
    <lineage>
        <taxon>Eukaryota</taxon>
        <taxon>Viridiplantae</taxon>
        <taxon>Streptophyta</taxon>
        <taxon>Embryophyta</taxon>
        <taxon>Tracheophyta</taxon>
        <taxon>Spermatophyta</taxon>
        <taxon>Magnoliopsida</taxon>
        <taxon>eudicotyledons</taxon>
        <taxon>Gunneridae</taxon>
        <taxon>Pentapetalae</taxon>
        <taxon>asterids</taxon>
        <taxon>campanulids</taxon>
        <taxon>Asterales</taxon>
        <taxon>Asteraceae</taxon>
        <taxon>Cichorioideae</taxon>
        <taxon>Cichorieae</taxon>
        <taxon>Lactucinae</taxon>
        <taxon>Lactuca</taxon>
    </lineage>
</organism>
<accession>A0AAU9MIM8</accession>
<feature type="compositionally biased region" description="Basic and acidic residues" evidence="1">
    <location>
        <begin position="69"/>
        <end position="85"/>
    </location>
</feature>
<reference evidence="2 3" key="1">
    <citation type="submission" date="2022-01" db="EMBL/GenBank/DDBJ databases">
        <authorList>
            <person name="Xiong W."/>
            <person name="Schranz E."/>
        </authorList>
    </citation>
    <scope>NUCLEOTIDE SEQUENCE [LARGE SCALE GENOMIC DNA]</scope>
</reference>
<evidence type="ECO:0000256" key="1">
    <source>
        <dbReference type="SAM" id="MobiDB-lite"/>
    </source>
</evidence>
<protein>
    <submittedName>
        <fullName evidence="2">Uncharacterized protein</fullName>
    </submittedName>
</protein>